<reference evidence="1" key="1">
    <citation type="submission" date="2014-11" db="EMBL/GenBank/DDBJ databases">
        <authorList>
            <person name="Amaro Gonzalez C."/>
        </authorList>
    </citation>
    <scope>NUCLEOTIDE SEQUENCE</scope>
</reference>
<accession>A0A0E9SI24</accession>
<sequence length="22" mass="2583">MRYKVLCHCSDSAMLVSDMTEY</sequence>
<protein>
    <submittedName>
        <fullName evidence="1">Uncharacterized protein</fullName>
    </submittedName>
</protein>
<organism evidence="1">
    <name type="scientific">Anguilla anguilla</name>
    <name type="common">European freshwater eel</name>
    <name type="synonym">Muraena anguilla</name>
    <dbReference type="NCBI Taxonomy" id="7936"/>
    <lineage>
        <taxon>Eukaryota</taxon>
        <taxon>Metazoa</taxon>
        <taxon>Chordata</taxon>
        <taxon>Craniata</taxon>
        <taxon>Vertebrata</taxon>
        <taxon>Euteleostomi</taxon>
        <taxon>Actinopterygii</taxon>
        <taxon>Neopterygii</taxon>
        <taxon>Teleostei</taxon>
        <taxon>Anguilliformes</taxon>
        <taxon>Anguillidae</taxon>
        <taxon>Anguilla</taxon>
    </lineage>
</organism>
<reference evidence="1" key="2">
    <citation type="journal article" date="2015" name="Fish Shellfish Immunol.">
        <title>Early steps in the European eel (Anguilla anguilla)-Vibrio vulnificus interaction in the gills: Role of the RtxA13 toxin.</title>
        <authorList>
            <person name="Callol A."/>
            <person name="Pajuelo D."/>
            <person name="Ebbesson L."/>
            <person name="Teles M."/>
            <person name="MacKenzie S."/>
            <person name="Amaro C."/>
        </authorList>
    </citation>
    <scope>NUCLEOTIDE SEQUENCE</scope>
</reference>
<dbReference type="AlphaFoldDB" id="A0A0E9SI24"/>
<name>A0A0E9SI24_ANGAN</name>
<proteinExistence type="predicted"/>
<dbReference type="EMBL" id="GBXM01068272">
    <property type="protein sequence ID" value="JAH40305.1"/>
    <property type="molecule type" value="Transcribed_RNA"/>
</dbReference>
<evidence type="ECO:0000313" key="1">
    <source>
        <dbReference type="EMBL" id="JAH40305.1"/>
    </source>
</evidence>